<accession>A0ABU9GSZ3</accession>
<proteinExistence type="predicted"/>
<dbReference type="Proteomes" id="UP001369082">
    <property type="component" value="Unassembled WGS sequence"/>
</dbReference>
<evidence type="ECO:0000313" key="2">
    <source>
        <dbReference type="Proteomes" id="UP001369082"/>
    </source>
</evidence>
<gene>
    <name evidence="1" type="ORF">V6256_12670</name>
</gene>
<sequence>MLKRSIKILAALIVIIIVSYFLKNTDGNETQVETVKVDSSNVEQQTEKAEPDLNPIEANIEKSTQQIISEALLGTHPVTINYPESNRPVILDQVEQSEGEVSLSGAYSELVEGSDADNNAVYDRGDVFVSLSQLTLLDNNSKGLTYYSVPFEINTQGKGVFTYIGLFSYAFSTQESKHLGSELLGNRVQEVNIKLIEPSIVKDKVFVQEGLIKVTFKNHQATQSGDDDPNQFNEKSLQLVALDSQNDSNARLRSIDSLQKSKQLDPDNQ</sequence>
<name>A0ABU9GSZ3_9GAMM</name>
<organism evidence="1 2">
    <name type="scientific">Psychromonas aquatilis</name>
    <dbReference type="NCBI Taxonomy" id="2005072"/>
    <lineage>
        <taxon>Bacteria</taxon>
        <taxon>Pseudomonadati</taxon>
        <taxon>Pseudomonadota</taxon>
        <taxon>Gammaproteobacteria</taxon>
        <taxon>Alteromonadales</taxon>
        <taxon>Psychromonadaceae</taxon>
        <taxon>Psychromonas</taxon>
    </lineage>
</organism>
<dbReference type="EMBL" id="JBAKAZ010000057">
    <property type="protein sequence ID" value="MEL0630462.1"/>
    <property type="molecule type" value="Genomic_DNA"/>
</dbReference>
<comment type="caution">
    <text evidence="1">The sequence shown here is derived from an EMBL/GenBank/DDBJ whole genome shotgun (WGS) entry which is preliminary data.</text>
</comment>
<reference evidence="1 2" key="1">
    <citation type="submission" date="2024-02" db="EMBL/GenBank/DDBJ databases">
        <title>Bacteria isolated from the canopy kelp, Nereocystis luetkeana.</title>
        <authorList>
            <person name="Pfister C.A."/>
            <person name="Younker I.T."/>
            <person name="Light S.H."/>
        </authorList>
    </citation>
    <scope>NUCLEOTIDE SEQUENCE [LARGE SCALE GENOMIC DNA]</scope>
    <source>
        <strain evidence="1 2">TI.1.05</strain>
    </source>
</reference>
<protein>
    <recommendedName>
        <fullName evidence="3">Pilus assembly protein CpaB</fullName>
    </recommendedName>
</protein>
<dbReference type="RefSeq" id="WP_341598589.1">
    <property type="nucleotide sequence ID" value="NZ_JBAKAZ010000057.1"/>
</dbReference>
<evidence type="ECO:0000313" key="1">
    <source>
        <dbReference type="EMBL" id="MEL0630462.1"/>
    </source>
</evidence>
<evidence type="ECO:0008006" key="3">
    <source>
        <dbReference type="Google" id="ProtNLM"/>
    </source>
</evidence>
<keyword evidence="2" id="KW-1185">Reference proteome</keyword>